<comment type="pathway">
    <text evidence="10">Cell wall biogenesis; peptidoglycan biosynthesis.</text>
</comment>
<evidence type="ECO:0000256" key="3">
    <source>
        <dbReference type="ARBA" id="ARBA00022676"/>
    </source>
</evidence>
<comment type="catalytic activity">
    <reaction evidence="10">
        <text>di-trans,octa-cis-undecaprenyl diphospho-N-acetyl-alpha-D-muramoyl-L-alanyl-D-glutamyl-meso-2,6-diaminopimeloyl-D-alanyl-D-alanine + UDP-N-acetyl-alpha-D-glucosamine = di-trans,octa-cis-undecaprenyl diphospho-[N-acetyl-alpha-D-glucosaminyl-(1-&gt;4)]-N-acetyl-alpha-D-muramoyl-L-alanyl-D-glutamyl-meso-2,6-diaminopimeloyl-D-alanyl-D-alanine + UDP + H(+)</text>
        <dbReference type="Rhea" id="RHEA:31227"/>
        <dbReference type="ChEBI" id="CHEBI:15378"/>
        <dbReference type="ChEBI" id="CHEBI:57705"/>
        <dbReference type="ChEBI" id="CHEBI:58223"/>
        <dbReference type="ChEBI" id="CHEBI:61387"/>
        <dbReference type="ChEBI" id="CHEBI:61388"/>
        <dbReference type="EC" id="2.4.1.227"/>
    </reaction>
</comment>
<keyword evidence="3 10" id="KW-0328">Glycosyltransferase</keyword>
<evidence type="ECO:0000259" key="11">
    <source>
        <dbReference type="Pfam" id="PF03033"/>
    </source>
</evidence>
<dbReference type="UniPathway" id="UPA00219"/>
<dbReference type="RefSeq" id="WP_109870284.1">
    <property type="nucleotide sequence ID" value="NZ_QGNA01000002.1"/>
</dbReference>
<dbReference type="Pfam" id="PF04101">
    <property type="entry name" value="Glyco_tran_28_C"/>
    <property type="match status" value="1"/>
</dbReference>
<evidence type="ECO:0000313" key="13">
    <source>
        <dbReference type="EMBL" id="PWS37175.1"/>
    </source>
</evidence>
<dbReference type="AlphaFoldDB" id="A0A317FE73"/>
<evidence type="ECO:0000256" key="8">
    <source>
        <dbReference type="ARBA" id="ARBA00023306"/>
    </source>
</evidence>
<dbReference type="InterPro" id="IPR004276">
    <property type="entry name" value="GlycoTrans_28_N"/>
</dbReference>
<dbReference type="GO" id="GO:0071555">
    <property type="term" value="P:cell wall organization"/>
    <property type="evidence" value="ECO:0007669"/>
    <property type="project" value="UniProtKB-KW"/>
</dbReference>
<name>A0A317FE73_9PROT</name>
<comment type="caution">
    <text evidence="10">Lacks conserved residue(s) required for the propagation of feature annotation.</text>
</comment>
<keyword evidence="9 10" id="KW-0961">Cell wall biogenesis/degradation</keyword>
<evidence type="ECO:0000313" key="14">
    <source>
        <dbReference type="Proteomes" id="UP000245765"/>
    </source>
</evidence>
<dbReference type="GO" id="GO:0051301">
    <property type="term" value="P:cell division"/>
    <property type="evidence" value="ECO:0007669"/>
    <property type="project" value="UniProtKB-KW"/>
</dbReference>
<dbReference type="Proteomes" id="UP000245765">
    <property type="component" value="Unassembled WGS sequence"/>
</dbReference>
<evidence type="ECO:0000256" key="5">
    <source>
        <dbReference type="ARBA" id="ARBA00022960"/>
    </source>
</evidence>
<gene>
    <name evidence="10 13" type="primary">murG</name>
    <name evidence="13" type="ORF">DFH01_09940</name>
</gene>
<evidence type="ECO:0000256" key="4">
    <source>
        <dbReference type="ARBA" id="ARBA00022679"/>
    </source>
</evidence>
<evidence type="ECO:0000256" key="1">
    <source>
        <dbReference type="ARBA" id="ARBA00022475"/>
    </source>
</evidence>
<dbReference type="EC" id="2.4.1.227" evidence="10"/>
<dbReference type="InterPro" id="IPR007235">
    <property type="entry name" value="Glyco_trans_28_C"/>
</dbReference>
<dbReference type="OrthoDB" id="9808936at2"/>
<feature type="binding site" evidence="10">
    <location>
        <begin position="16"/>
        <end position="18"/>
    </location>
    <ligand>
        <name>UDP-N-acetyl-alpha-D-glucosamine</name>
        <dbReference type="ChEBI" id="CHEBI:57705"/>
    </ligand>
</feature>
<comment type="function">
    <text evidence="10">Cell wall formation. Catalyzes the transfer of a GlcNAc subunit on undecaprenyl-pyrophosphoryl-MurNAc-pentapeptide (lipid intermediate I) to form undecaprenyl-pyrophosphoryl-MurNAc-(pentapeptide)GlcNAc (lipid intermediate II).</text>
</comment>
<evidence type="ECO:0000256" key="7">
    <source>
        <dbReference type="ARBA" id="ARBA00023136"/>
    </source>
</evidence>
<feature type="binding site" evidence="10">
    <location>
        <position position="173"/>
    </location>
    <ligand>
        <name>UDP-N-acetyl-alpha-D-glucosamine</name>
        <dbReference type="ChEBI" id="CHEBI:57705"/>
    </ligand>
</feature>
<keyword evidence="6 10" id="KW-0573">Peptidoglycan synthesis</keyword>
<dbReference type="GO" id="GO:0005975">
    <property type="term" value="P:carbohydrate metabolic process"/>
    <property type="evidence" value="ECO:0007669"/>
    <property type="project" value="InterPro"/>
</dbReference>
<protein>
    <recommendedName>
        <fullName evidence="10">UDP-N-acetylglucosamine--N-acetylmuramyl-(pentapeptide) pyrophosphoryl-undecaprenol N-acetylglucosamine transferase</fullName>
        <ecNumber evidence="10">2.4.1.227</ecNumber>
    </recommendedName>
    <alternativeName>
        <fullName evidence="10">Undecaprenyl-PP-MurNAc-pentapeptide-UDPGlcNAc GlcNAc transferase</fullName>
    </alternativeName>
</protein>
<sequence length="378" mass="38310">MRGPAARPVVIAAGGTGGHLFPAEALAAELIARGERIALMTDARSSAFESPAFGSAERFVLKGSGIAGRGPKAAAAGALALAAGTLEARRILKRLEAAAVVGFGGYPSVPPIIAALTMPAGRRPATALHEQNAVLGRANRLLAPRADLLALSVAETARVPAGAKARLVGNPVRPALAAMAGQGYAPPAEDGAIRLLVLGGSLGARVFSDVVPAAIAALPEALRGRLVVTQQTRAEDLPRVESAYRAAGVPADLSPFFGDIATRLAMAHLVIARAGASTVAELACAGRPSVLVPLPSAIDDHQSGNARSLAAAGAAWLMQQAAFTAEALARHLGAVLTNAPVLARAAAAAAKEAHPEAARRLADLVQSLMRAEALPEFR</sequence>
<dbReference type="Gene3D" id="3.40.50.2000">
    <property type="entry name" value="Glycogen Phosphorylase B"/>
    <property type="match status" value="2"/>
</dbReference>
<dbReference type="GO" id="GO:0005886">
    <property type="term" value="C:plasma membrane"/>
    <property type="evidence" value="ECO:0007669"/>
    <property type="project" value="UniProtKB-SubCell"/>
</dbReference>
<keyword evidence="5 10" id="KW-0133">Cell shape</keyword>
<dbReference type="GO" id="GO:0051991">
    <property type="term" value="F:UDP-N-acetyl-D-glucosamine:N-acetylmuramoyl-L-alanyl-D-glutamyl-meso-2,6-diaminopimelyl-D-alanyl-D-alanine-diphosphoundecaprenol 4-beta-N-acetylglucosaminlytransferase activity"/>
    <property type="evidence" value="ECO:0007669"/>
    <property type="project" value="RHEA"/>
</dbReference>
<dbReference type="HAMAP" id="MF_00033">
    <property type="entry name" value="MurG"/>
    <property type="match status" value="1"/>
</dbReference>
<dbReference type="EMBL" id="QGNA01000002">
    <property type="protein sequence ID" value="PWS37175.1"/>
    <property type="molecule type" value="Genomic_DNA"/>
</dbReference>
<evidence type="ECO:0000256" key="10">
    <source>
        <dbReference type="HAMAP-Rule" id="MF_00033"/>
    </source>
</evidence>
<proteinExistence type="inferred from homology"/>
<keyword evidence="14" id="KW-1185">Reference proteome</keyword>
<dbReference type="PANTHER" id="PTHR21015">
    <property type="entry name" value="UDP-N-ACETYLGLUCOSAMINE--N-ACETYLMURAMYL-(PENTAPEPTIDE) PYROPHOSPHORYL-UNDECAPRENOL N-ACETYLGLUCOSAMINE TRANSFERASE 1"/>
    <property type="match status" value="1"/>
</dbReference>
<dbReference type="GO" id="GO:0008360">
    <property type="term" value="P:regulation of cell shape"/>
    <property type="evidence" value="ECO:0007669"/>
    <property type="project" value="UniProtKB-KW"/>
</dbReference>
<dbReference type="CDD" id="cd03785">
    <property type="entry name" value="GT28_MurG"/>
    <property type="match status" value="1"/>
</dbReference>
<dbReference type="GO" id="GO:0050511">
    <property type="term" value="F:undecaprenyldiphospho-muramoylpentapeptide beta-N-acetylglucosaminyltransferase activity"/>
    <property type="evidence" value="ECO:0007669"/>
    <property type="project" value="UniProtKB-UniRule"/>
</dbReference>
<evidence type="ECO:0000256" key="9">
    <source>
        <dbReference type="ARBA" id="ARBA00023316"/>
    </source>
</evidence>
<keyword evidence="1 10" id="KW-1003">Cell membrane</keyword>
<evidence type="ECO:0000256" key="6">
    <source>
        <dbReference type="ARBA" id="ARBA00022984"/>
    </source>
</evidence>
<dbReference type="PANTHER" id="PTHR21015:SF22">
    <property type="entry name" value="GLYCOSYLTRANSFERASE"/>
    <property type="match status" value="1"/>
</dbReference>
<feature type="binding site" evidence="10">
    <location>
        <position position="132"/>
    </location>
    <ligand>
        <name>UDP-N-acetyl-alpha-D-glucosamine</name>
        <dbReference type="ChEBI" id="CHEBI:57705"/>
    </ligand>
</feature>
<dbReference type="Pfam" id="PF03033">
    <property type="entry name" value="Glyco_transf_28"/>
    <property type="match status" value="1"/>
</dbReference>
<feature type="binding site" evidence="10">
    <location>
        <position position="302"/>
    </location>
    <ligand>
        <name>UDP-N-acetyl-alpha-D-glucosamine</name>
        <dbReference type="ChEBI" id="CHEBI:57705"/>
    </ligand>
</feature>
<reference evidence="14" key="1">
    <citation type="submission" date="2018-05" db="EMBL/GenBank/DDBJ databases">
        <authorList>
            <person name="Du Z."/>
            <person name="Wang X."/>
        </authorList>
    </citation>
    <scope>NUCLEOTIDE SEQUENCE [LARGE SCALE GENOMIC DNA]</scope>
    <source>
        <strain evidence="14">CQN31</strain>
    </source>
</reference>
<keyword evidence="2 10" id="KW-0132">Cell division</keyword>
<feature type="binding site" evidence="10">
    <location>
        <position position="201"/>
    </location>
    <ligand>
        <name>UDP-N-acetyl-alpha-D-glucosamine</name>
        <dbReference type="ChEBI" id="CHEBI:57705"/>
    </ligand>
</feature>
<keyword evidence="8 10" id="KW-0131">Cell cycle</keyword>
<accession>A0A317FE73</accession>
<feature type="domain" description="Glycosyltransferase family 28 N-terminal" evidence="11">
    <location>
        <begin position="9"/>
        <end position="147"/>
    </location>
</feature>
<dbReference type="GO" id="GO:0009252">
    <property type="term" value="P:peptidoglycan biosynthetic process"/>
    <property type="evidence" value="ECO:0007669"/>
    <property type="project" value="UniProtKB-UniRule"/>
</dbReference>
<evidence type="ECO:0000256" key="2">
    <source>
        <dbReference type="ARBA" id="ARBA00022618"/>
    </source>
</evidence>
<evidence type="ECO:0000259" key="12">
    <source>
        <dbReference type="Pfam" id="PF04101"/>
    </source>
</evidence>
<dbReference type="InterPro" id="IPR006009">
    <property type="entry name" value="GlcNAc_MurG"/>
</dbReference>
<dbReference type="SUPFAM" id="SSF53756">
    <property type="entry name" value="UDP-Glycosyltransferase/glycogen phosphorylase"/>
    <property type="match status" value="1"/>
</dbReference>
<keyword evidence="7 10" id="KW-0472">Membrane</keyword>
<dbReference type="NCBIfam" id="TIGR01133">
    <property type="entry name" value="murG"/>
    <property type="match status" value="1"/>
</dbReference>
<comment type="similarity">
    <text evidence="10">Belongs to the glycosyltransferase 28 family. MurG subfamily.</text>
</comment>
<comment type="subcellular location">
    <subcellularLocation>
        <location evidence="10">Cell membrane</location>
        <topology evidence="10">Peripheral membrane protein</topology>
        <orientation evidence="10">Cytoplasmic side</orientation>
    </subcellularLocation>
</comment>
<organism evidence="13 14">
    <name type="scientific">Falsiroseomonas bella</name>
    <dbReference type="NCBI Taxonomy" id="2184016"/>
    <lineage>
        <taxon>Bacteria</taxon>
        <taxon>Pseudomonadati</taxon>
        <taxon>Pseudomonadota</taxon>
        <taxon>Alphaproteobacteria</taxon>
        <taxon>Acetobacterales</taxon>
        <taxon>Roseomonadaceae</taxon>
        <taxon>Falsiroseomonas</taxon>
    </lineage>
</organism>
<feature type="domain" description="Glycosyl transferase family 28 C-terminal" evidence="12">
    <location>
        <begin position="195"/>
        <end position="360"/>
    </location>
</feature>
<keyword evidence="4 10" id="KW-0808">Transferase</keyword>
<comment type="caution">
    <text evidence="13">The sequence shown here is derived from an EMBL/GenBank/DDBJ whole genome shotgun (WGS) entry which is preliminary data.</text>
</comment>